<comment type="caution">
    <text evidence="1">The sequence shown here is derived from an EMBL/GenBank/DDBJ whole genome shotgun (WGS) entry which is preliminary data.</text>
</comment>
<dbReference type="STRING" id="29845.A0A1V6S1V7"/>
<reference evidence="2" key="1">
    <citation type="journal article" date="2017" name="Nat. Microbiol.">
        <title>Global analysis of biosynthetic gene clusters reveals vast potential of secondary metabolite production in Penicillium species.</title>
        <authorList>
            <person name="Nielsen J.C."/>
            <person name="Grijseels S."/>
            <person name="Prigent S."/>
            <person name="Ji B."/>
            <person name="Dainat J."/>
            <person name="Nielsen K.F."/>
            <person name="Frisvad J.C."/>
            <person name="Workman M."/>
            <person name="Nielsen J."/>
        </authorList>
    </citation>
    <scope>NUCLEOTIDE SEQUENCE [LARGE SCALE GENOMIC DNA]</scope>
    <source>
        <strain evidence="2">IBT 29486</strain>
    </source>
</reference>
<organism evidence="1 2">
    <name type="scientific">Penicillium vulpinum</name>
    <dbReference type="NCBI Taxonomy" id="29845"/>
    <lineage>
        <taxon>Eukaryota</taxon>
        <taxon>Fungi</taxon>
        <taxon>Dikarya</taxon>
        <taxon>Ascomycota</taxon>
        <taxon>Pezizomycotina</taxon>
        <taxon>Eurotiomycetes</taxon>
        <taxon>Eurotiomycetidae</taxon>
        <taxon>Eurotiales</taxon>
        <taxon>Aspergillaceae</taxon>
        <taxon>Penicillium</taxon>
    </lineage>
</organism>
<gene>
    <name evidence="1" type="ORF">PENVUL_c011G01331</name>
</gene>
<proteinExistence type="predicted"/>
<sequence>MKPKAGQPKDWALLLNMARIHSARKFADPDADAAIYGIITDGLEWIFIHISNSSRYTVKIFDWSDHRDQIIAQVQDIIDKAVNLYKKRVVPRSSLRIPTIQQISGWRIEEIPATSNYFADSNDRASDKSSEDAFDIFHQPLSW</sequence>
<protein>
    <submittedName>
        <fullName evidence="1">Uncharacterized protein</fullName>
    </submittedName>
</protein>
<name>A0A1V6S1V7_9EURO</name>
<dbReference type="Proteomes" id="UP000191518">
    <property type="component" value="Unassembled WGS sequence"/>
</dbReference>
<dbReference type="EMBL" id="MDYP01000011">
    <property type="protein sequence ID" value="OQE08025.1"/>
    <property type="molecule type" value="Genomic_DNA"/>
</dbReference>
<dbReference type="AlphaFoldDB" id="A0A1V6S1V7"/>
<evidence type="ECO:0000313" key="2">
    <source>
        <dbReference type="Proteomes" id="UP000191518"/>
    </source>
</evidence>
<evidence type="ECO:0000313" key="1">
    <source>
        <dbReference type="EMBL" id="OQE08025.1"/>
    </source>
</evidence>
<keyword evidence="2" id="KW-1185">Reference proteome</keyword>
<accession>A0A1V6S1V7</accession>